<accession>A0A1L9V8I6</accession>
<sequence length="158" mass="18438">MAKQHLSMFLQVGNMISLAVTGKRYLERMTDVHGRSWLVYSGYLLIDEAQTTYSDSSLWSSYFKTIEPWCGGPRVMLFSAHFCTEDRETKKALEYINYIGWLHEEKTKEGRRRFVFASPIHRWYCHTLLSMDIESTSEIHHSTSLKLAVDAIMKFNLS</sequence>
<dbReference type="Proteomes" id="UP000184300">
    <property type="component" value="Unassembled WGS sequence"/>
</dbReference>
<dbReference type="RefSeq" id="XP_022396945.1">
    <property type="nucleotide sequence ID" value="XM_022550452.1"/>
</dbReference>
<protein>
    <submittedName>
        <fullName evidence="1">Uncharacterized protein</fullName>
    </submittedName>
</protein>
<dbReference type="EMBL" id="KV878912">
    <property type="protein sequence ID" value="OJJ80247.1"/>
    <property type="molecule type" value="Genomic_DNA"/>
</dbReference>
<name>A0A1L9V8I6_ASPGL</name>
<dbReference type="AlphaFoldDB" id="A0A1L9V8I6"/>
<dbReference type="STRING" id="1160497.A0A1L9V8I6"/>
<keyword evidence="2" id="KW-1185">Reference proteome</keyword>
<proteinExistence type="predicted"/>
<organism evidence="1 2">
    <name type="scientific">Aspergillus glaucus CBS 516.65</name>
    <dbReference type="NCBI Taxonomy" id="1160497"/>
    <lineage>
        <taxon>Eukaryota</taxon>
        <taxon>Fungi</taxon>
        <taxon>Dikarya</taxon>
        <taxon>Ascomycota</taxon>
        <taxon>Pezizomycotina</taxon>
        <taxon>Eurotiomycetes</taxon>
        <taxon>Eurotiomycetidae</taxon>
        <taxon>Eurotiales</taxon>
        <taxon>Aspergillaceae</taxon>
        <taxon>Aspergillus</taxon>
        <taxon>Aspergillus subgen. Aspergillus</taxon>
    </lineage>
</organism>
<dbReference type="VEuPathDB" id="FungiDB:ASPGLDRAFT_888383"/>
<evidence type="ECO:0000313" key="2">
    <source>
        <dbReference type="Proteomes" id="UP000184300"/>
    </source>
</evidence>
<evidence type="ECO:0000313" key="1">
    <source>
        <dbReference type="EMBL" id="OJJ80247.1"/>
    </source>
</evidence>
<dbReference type="GeneID" id="34466712"/>
<reference evidence="2" key="1">
    <citation type="journal article" date="2017" name="Genome Biol.">
        <title>Comparative genomics reveals high biological diversity and specific adaptations in the industrially and medically important fungal genus Aspergillus.</title>
        <authorList>
            <person name="de Vries R.P."/>
            <person name="Riley R."/>
            <person name="Wiebenga A."/>
            <person name="Aguilar-Osorio G."/>
            <person name="Amillis S."/>
            <person name="Uchima C.A."/>
            <person name="Anderluh G."/>
            <person name="Asadollahi M."/>
            <person name="Askin M."/>
            <person name="Barry K."/>
            <person name="Battaglia E."/>
            <person name="Bayram O."/>
            <person name="Benocci T."/>
            <person name="Braus-Stromeyer S.A."/>
            <person name="Caldana C."/>
            <person name="Canovas D."/>
            <person name="Cerqueira G.C."/>
            <person name="Chen F."/>
            <person name="Chen W."/>
            <person name="Choi C."/>
            <person name="Clum A."/>
            <person name="Dos Santos R.A."/>
            <person name="Damasio A.R."/>
            <person name="Diallinas G."/>
            <person name="Emri T."/>
            <person name="Fekete E."/>
            <person name="Flipphi M."/>
            <person name="Freyberg S."/>
            <person name="Gallo A."/>
            <person name="Gournas C."/>
            <person name="Habgood R."/>
            <person name="Hainaut M."/>
            <person name="Harispe M.L."/>
            <person name="Henrissat B."/>
            <person name="Hilden K.S."/>
            <person name="Hope R."/>
            <person name="Hossain A."/>
            <person name="Karabika E."/>
            <person name="Karaffa L."/>
            <person name="Karanyi Z."/>
            <person name="Krasevec N."/>
            <person name="Kuo A."/>
            <person name="Kusch H."/>
            <person name="LaButti K."/>
            <person name="Lagendijk E.L."/>
            <person name="Lapidus A."/>
            <person name="Levasseur A."/>
            <person name="Lindquist E."/>
            <person name="Lipzen A."/>
            <person name="Logrieco A.F."/>
            <person name="MacCabe A."/>
            <person name="Maekelae M.R."/>
            <person name="Malavazi I."/>
            <person name="Melin P."/>
            <person name="Meyer V."/>
            <person name="Mielnichuk N."/>
            <person name="Miskei M."/>
            <person name="Molnar A.P."/>
            <person name="Mule G."/>
            <person name="Ngan C.Y."/>
            <person name="Orejas M."/>
            <person name="Orosz E."/>
            <person name="Ouedraogo J.P."/>
            <person name="Overkamp K.M."/>
            <person name="Park H.-S."/>
            <person name="Perrone G."/>
            <person name="Piumi F."/>
            <person name="Punt P.J."/>
            <person name="Ram A.F."/>
            <person name="Ramon A."/>
            <person name="Rauscher S."/>
            <person name="Record E."/>
            <person name="Riano-Pachon D.M."/>
            <person name="Robert V."/>
            <person name="Roehrig J."/>
            <person name="Ruller R."/>
            <person name="Salamov A."/>
            <person name="Salih N.S."/>
            <person name="Samson R.A."/>
            <person name="Sandor E."/>
            <person name="Sanguinetti M."/>
            <person name="Schuetze T."/>
            <person name="Sepcic K."/>
            <person name="Shelest E."/>
            <person name="Sherlock G."/>
            <person name="Sophianopoulou V."/>
            <person name="Squina F.M."/>
            <person name="Sun H."/>
            <person name="Susca A."/>
            <person name="Todd R.B."/>
            <person name="Tsang A."/>
            <person name="Unkles S.E."/>
            <person name="van de Wiele N."/>
            <person name="van Rossen-Uffink D."/>
            <person name="Oliveira J.V."/>
            <person name="Vesth T.C."/>
            <person name="Visser J."/>
            <person name="Yu J.-H."/>
            <person name="Zhou M."/>
            <person name="Andersen M.R."/>
            <person name="Archer D.B."/>
            <person name="Baker S.E."/>
            <person name="Benoit I."/>
            <person name="Brakhage A.A."/>
            <person name="Braus G.H."/>
            <person name="Fischer R."/>
            <person name="Frisvad J.C."/>
            <person name="Goldman G.H."/>
            <person name="Houbraken J."/>
            <person name="Oakley B."/>
            <person name="Pocsi I."/>
            <person name="Scazzocchio C."/>
            <person name="Seiboth B."/>
            <person name="vanKuyk P.A."/>
            <person name="Wortman J."/>
            <person name="Dyer P.S."/>
            <person name="Grigoriev I.V."/>
        </authorList>
    </citation>
    <scope>NUCLEOTIDE SEQUENCE [LARGE SCALE GENOMIC DNA]</scope>
    <source>
        <strain evidence="2">CBS 516.65</strain>
    </source>
</reference>
<gene>
    <name evidence="1" type="ORF">ASPGLDRAFT_888383</name>
</gene>
<dbReference type="OrthoDB" id="4510652at2759"/>